<reference evidence="1 2" key="1">
    <citation type="journal article" date="2008" name="Int. J. Syst. Evol. Microbiol.">
        <title>Amphritea japonica sp. nov. and Amphritea balenae sp. nov., isolated from the sediment adjacent to sperm whale carcasses off Kagoshima, Japan.</title>
        <authorList>
            <person name="Miyazaki M."/>
            <person name="Nogi Y."/>
            <person name="Fujiwara Y."/>
            <person name="Kawato M."/>
            <person name="Nagahama T."/>
            <person name="Kubokawa K."/>
            <person name="Horikoshi K."/>
        </authorList>
    </citation>
    <scope>NUCLEOTIDE SEQUENCE [LARGE SCALE GENOMIC DNA]</scope>
    <source>
        <strain evidence="1 2">ATCC BAA-1530</strain>
    </source>
</reference>
<proteinExistence type="predicted"/>
<evidence type="ECO:0008006" key="3">
    <source>
        <dbReference type="Google" id="ProtNLM"/>
    </source>
</evidence>
<dbReference type="RefSeq" id="WP_019622762.1">
    <property type="nucleotide sequence ID" value="NZ_AP014545.1"/>
</dbReference>
<sequence>MSVKGFLQGSIITLLAFFLLLHTSIQLGRDFAVQWLLDQGASSARIHSLSVNWFTGRVTLQGVSVITPDQPELKLGRLIVDLDYSSLLEQRILISDLILEEGRIDLREEVLAESSRFYIGPIALPAPAAEESSEPDEPSSLLFGLNRLSIADFSWQARLKEGDYQLSIDNGNLDTFYMWQEEAITNLSLNGAINGAPFSLDTKAQPLTAAKRSELHIKLDQLPIHSFSAPFVPELRATLTTDLKLTAMMGESITIAQSGSFRVDNFSWNQTDLDVSQQLLTWKGTTDVVLRSGKPESVALDGALKLAGLELSAEAMSVNVKAGNWQGSTGLAFNESGLDKVDVKGQLTADELIYQQPERMQASVANTDWQGAVSLLLQEQPLVINSDEGELSLSQVQVKALKDDQVLLTLADARLKAIKLALPKEVSVAGLKGSGLKVAPAADNTLAQLNMDITNTRFQLGKALMIERVSLQNLLVQEQLSGDKKPVNVERLQAGLNSLSETEVVRSPGDESEPSSESALRIQVSELLVNGESKVMFTDNSTEPAFNSEVQIIKAQLLGLDSGSKTPAKFDLGLKLNGFTTLDLTGDTNLAGGGEKASWKGQLKQLELPRLSPYSIQYTGYYLQNGQMALNSSGELSAGKIKGTNEIKIHRLEVEPADQEQMAKFSKKLSMPLGTAISVLQDGDDNIDLDVPISGSLEDPNFGLQSVVQRLAGKGLKKAAFSILTKSLEPYSTLISLVVDAATDGSFIRLDPVSFAPGSAELDAHGRGYLTKIESMLTERKGMRLNICGQAVQQDQLLLKVQLEEQNKKREKPLSVEKLLEQERASLIELAQQRADRVKQQLIKKVKGERLFTCFPVPSLADPKALPSVSLGL</sequence>
<gene>
    <name evidence="1" type="ORF">AMJAP_3262</name>
</gene>
<dbReference type="AlphaFoldDB" id="A0A7R6PD62"/>
<protein>
    <recommendedName>
        <fullName evidence="3">DUF748 domain-containing protein</fullName>
    </recommendedName>
</protein>
<dbReference type="GO" id="GO:0090313">
    <property type="term" value="P:regulation of protein targeting to membrane"/>
    <property type="evidence" value="ECO:0007669"/>
    <property type="project" value="TreeGrafter"/>
</dbReference>
<organism evidence="1 2">
    <name type="scientific">Amphritea japonica ATCC BAA-1530</name>
    <dbReference type="NCBI Taxonomy" id="1278309"/>
    <lineage>
        <taxon>Bacteria</taxon>
        <taxon>Pseudomonadati</taxon>
        <taxon>Pseudomonadota</taxon>
        <taxon>Gammaproteobacteria</taxon>
        <taxon>Oceanospirillales</taxon>
        <taxon>Oceanospirillaceae</taxon>
        <taxon>Amphritea</taxon>
    </lineage>
</organism>
<dbReference type="PANTHER" id="PTHR30441:SF8">
    <property type="entry name" value="DUF748 DOMAIN-CONTAINING PROTEIN"/>
    <property type="match status" value="1"/>
</dbReference>
<evidence type="ECO:0000313" key="2">
    <source>
        <dbReference type="Proteomes" id="UP000595663"/>
    </source>
</evidence>
<dbReference type="InterPro" id="IPR036737">
    <property type="entry name" value="OmpA-like_sf"/>
</dbReference>
<dbReference type="Gene3D" id="3.30.1330.60">
    <property type="entry name" value="OmpA-like domain"/>
    <property type="match status" value="1"/>
</dbReference>
<dbReference type="Pfam" id="PF05359">
    <property type="entry name" value="DUF748"/>
    <property type="match status" value="1"/>
</dbReference>
<dbReference type="KEGG" id="ajp:AMJAP_3262"/>
<dbReference type="PANTHER" id="PTHR30441">
    <property type="entry name" value="DUF748 DOMAIN-CONTAINING PROTEIN"/>
    <property type="match status" value="1"/>
</dbReference>
<dbReference type="EMBL" id="AP014545">
    <property type="protein sequence ID" value="BBB27847.1"/>
    <property type="molecule type" value="Genomic_DNA"/>
</dbReference>
<dbReference type="InterPro" id="IPR008023">
    <property type="entry name" value="DUF748"/>
</dbReference>
<keyword evidence="2" id="KW-1185">Reference proteome</keyword>
<name>A0A7R6PD62_9GAMM</name>
<dbReference type="InterPro" id="IPR052894">
    <property type="entry name" value="AsmA-related"/>
</dbReference>
<dbReference type="OrthoDB" id="6114420at2"/>
<dbReference type="GO" id="GO:0005886">
    <property type="term" value="C:plasma membrane"/>
    <property type="evidence" value="ECO:0007669"/>
    <property type="project" value="TreeGrafter"/>
</dbReference>
<dbReference type="Proteomes" id="UP000595663">
    <property type="component" value="Chromosome"/>
</dbReference>
<accession>A0A7R6PD62</accession>
<evidence type="ECO:0000313" key="1">
    <source>
        <dbReference type="EMBL" id="BBB27847.1"/>
    </source>
</evidence>